<keyword evidence="8" id="KW-0464">Manganese</keyword>
<feature type="domain" description="FAM20 C-terminal" evidence="9">
    <location>
        <begin position="3"/>
        <end position="136"/>
    </location>
</feature>
<proteinExistence type="inferred from homology"/>
<feature type="active site" evidence="6">
    <location>
        <position position="29"/>
    </location>
</feature>
<reference evidence="10 11" key="1">
    <citation type="journal article" date="2017" name="PLoS Biol.">
        <title>The sea cucumber genome provides insights into morphological evolution and visceral regeneration.</title>
        <authorList>
            <person name="Zhang X."/>
            <person name="Sun L."/>
            <person name="Yuan J."/>
            <person name="Sun Y."/>
            <person name="Gao Y."/>
            <person name="Zhang L."/>
            <person name="Li S."/>
            <person name="Dai H."/>
            <person name="Hamel J.F."/>
            <person name="Liu C."/>
            <person name="Yu Y."/>
            <person name="Liu S."/>
            <person name="Lin W."/>
            <person name="Guo K."/>
            <person name="Jin S."/>
            <person name="Xu P."/>
            <person name="Storey K.B."/>
            <person name="Huan P."/>
            <person name="Zhang T."/>
            <person name="Zhou Y."/>
            <person name="Zhang J."/>
            <person name="Lin C."/>
            <person name="Li X."/>
            <person name="Xing L."/>
            <person name="Huo D."/>
            <person name="Sun M."/>
            <person name="Wang L."/>
            <person name="Mercier A."/>
            <person name="Li F."/>
            <person name="Yang H."/>
            <person name="Xiang J."/>
        </authorList>
    </citation>
    <scope>NUCLEOTIDE SEQUENCE [LARGE SCALE GENOMIC DNA]</scope>
    <source>
        <strain evidence="10">Shaxun</strain>
        <tissue evidence="10">Muscle</tissue>
    </source>
</reference>
<evidence type="ECO:0000256" key="1">
    <source>
        <dbReference type="ARBA" id="ARBA00004555"/>
    </source>
</evidence>
<dbReference type="PANTHER" id="PTHR12450">
    <property type="entry name" value="DENTIN MATRIX PROTEIN 4 PROTEIN FAM20"/>
    <property type="match status" value="1"/>
</dbReference>
<feature type="binding site" evidence="7">
    <location>
        <position position="49"/>
    </location>
    <ligand>
        <name>ATP</name>
        <dbReference type="ChEBI" id="CHEBI:30616"/>
    </ligand>
</feature>
<keyword evidence="10" id="KW-0418">Kinase</keyword>
<keyword evidence="7" id="KW-0547">Nucleotide-binding</keyword>
<evidence type="ECO:0000259" key="9">
    <source>
        <dbReference type="Pfam" id="PF06702"/>
    </source>
</evidence>
<evidence type="ECO:0000313" key="10">
    <source>
        <dbReference type="EMBL" id="PIK37184.1"/>
    </source>
</evidence>
<keyword evidence="11" id="KW-1185">Reference proteome</keyword>
<evidence type="ECO:0000256" key="4">
    <source>
        <dbReference type="ARBA" id="ARBA00023157"/>
    </source>
</evidence>
<dbReference type="PANTHER" id="PTHR12450:SF22">
    <property type="entry name" value="EXTRACELLULAR SERINE_THREONINE PROTEIN CG31145"/>
    <property type="match status" value="1"/>
</dbReference>
<dbReference type="GO" id="GO:0005524">
    <property type="term" value="F:ATP binding"/>
    <property type="evidence" value="ECO:0007669"/>
    <property type="project" value="UniProtKB-KW"/>
</dbReference>
<keyword evidence="4" id="KW-1015">Disulfide bond</keyword>
<comment type="caution">
    <text evidence="10">The sequence shown here is derived from an EMBL/GenBank/DDBJ whole genome shotgun (WGS) entry which is preliminary data.</text>
</comment>
<keyword evidence="10" id="KW-0808">Transferase</keyword>
<protein>
    <submittedName>
        <fullName evidence="10">Putative extracellular serine/threonine protein kinase FAM20C</fullName>
    </submittedName>
</protein>
<keyword evidence="7" id="KW-0067">ATP-binding</keyword>
<evidence type="ECO:0000256" key="6">
    <source>
        <dbReference type="PIRSR" id="PIRSR624869-1"/>
    </source>
</evidence>
<name>A0A2G8JN40_STIJA</name>
<evidence type="ECO:0000256" key="7">
    <source>
        <dbReference type="PIRSR" id="PIRSR624869-2"/>
    </source>
</evidence>
<dbReference type="Proteomes" id="UP000230750">
    <property type="component" value="Unassembled WGS sequence"/>
</dbReference>
<evidence type="ECO:0000313" key="11">
    <source>
        <dbReference type="Proteomes" id="UP000230750"/>
    </source>
</evidence>
<keyword evidence="10" id="KW-0723">Serine/threonine-protein kinase</keyword>
<dbReference type="InterPro" id="IPR009581">
    <property type="entry name" value="FAM20_C"/>
</dbReference>
<dbReference type="InterPro" id="IPR024869">
    <property type="entry name" value="FAM20"/>
</dbReference>
<evidence type="ECO:0000256" key="2">
    <source>
        <dbReference type="ARBA" id="ARBA00006557"/>
    </source>
</evidence>
<keyword evidence="8" id="KW-0479">Metal-binding</keyword>
<accession>A0A2G8JN40</accession>
<evidence type="ECO:0000256" key="8">
    <source>
        <dbReference type="PIRSR" id="PIRSR624869-3"/>
    </source>
</evidence>
<dbReference type="GO" id="GO:0005794">
    <property type="term" value="C:Golgi apparatus"/>
    <property type="evidence" value="ECO:0007669"/>
    <property type="project" value="UniProtKB-SubCell"/>
</dbReference>
<comment type="subcellular location">
    <subcellularLocation>
        <location evidence="1">Golgi apparatus</location>
    </subcellularLocation>
</comment>
<evidence type="ECO:0000256" key="3">
    <source>
        <dbReference type="ARBA" id="ARBA00023034"/>
    </source>
</evidence>
<evidence type="ECO:0000256" key="5">
    <source>
        <dbReference type="ARBA" id="ARBA00023180"/>
    </source>
</evidence>
<sequence length="167" mass="19427">MKQTVYSTGRRMLDIIDLAIFDFLMGNMDRHSYYVFKYFGNYSTIFNFDHGRGFGRYQTDELSCLVPLTQCCIIRKSTFQRLLILQKDEYKLGDVMRESLSTDIIAPVLYEAHYAALDRRLGIIINAVRKCTSNAKNIDEVLKPEPLMPNVEEREEIFDNSSDQSNK</sequence>
<gene>
    <name evidence="10" type="ORF">BSL78_25976</name>
</gene>
<organism evidence="10 11">
    <name type="scientific">Stichopus japonicus</name>
    <name type="common">Sea cucumber</name>
    <dbReference type="NCBI Taxonomy" id="307972"/>
    <lineage>
        <taxon>Eukaryota</taxon>
        <taxon>Metazoa</taxon>
        <taxon>Echinodermata</taxon>
        <taxon>Eleutherozoa</taxon>
        <taxon>Echinozoa</taxon>
        <taxon>Holothuroidea</taxon>
        <taxon>Aspidochirotacea</taxon>
        <taxon>Aspidochirotida</taxon>
        <taxon>Stichopodidae</taxon>
        <taxon>Apostichopus</taxon>
    </lineage>
</organism>
<comment type="cofactor">
    <cofactor evidence="8">
        <name>Mn(2+)</name>
        <dbReference type="ChEBI" id="CHEBI:29035"/>
    </cofactor>
</comment>
<feature type="binding site" evidence="8">
    <location>
        <position position="49"/>
    </location>
    <ligand>
        <name>Mn(2+)</name>
        <dbReference type="ChEBI" id="CHEBI:29035"/>
    </ligand>
</feature>
<dbReference type="GO" id="GO:0046872">
    <property type="term" value="F:metal ion binding"/>
    <property type="evidence" value="ECO:0007669"/>
    <property type="project" value="UniProtKB-KW"/>
</dbReference>
<comment type="similarity">
    <text evidence="2">Belongs to the FAM20 family.</text>
</comment>
<keyword evidence="3" id="KW-0333">Golgi apparatus</keyword>
<dbReference type="EMBL" id="MRZV01001541">
    <property type="protein sequence ID" value="PIK37184.1"/>
    <property type="molecule type" value="Genomic_DNA"/>
</dbReference>
<keyword evidence="5" id="KW-0325">Glycoprotein</keyword>
<dbReference type="GO" id="GO:0004674">
    <property type="term" value="F:protein serine/threonine kinase activity"/>
    <property type="evidence" value="ECO:0007669"/>
    <property type="project" value="UniProtKB-KW"/>
</dbReference>
<dbReference type="Pfam" id="PF06702">
    <property type="entry name" value="Fam20C"/>
    <property type="match status" value="1"/>
</dbReference>
<dbReference type="STRING" id="307972.A0A2G8JN40"/>
<dbReference type="AlphaFoldDB" id="A0A2G8JN40"/>
<dbReference type="OrthoDB" id="8583677at2759"/>